<protein>
    <submittedName>
        <fullName evidence="2">Uncharacterized protein</fullName>
    </submittedName>
</protein>
<comment type="caution">
    <text evidence="2">The sequence shown here is derived from an EMBL/GenBank/DDBJ whole genome shotgun (WGS) entry which is preliminary data.</text>
</comment>
<feature type="compositionally biased region" description="Basic residues" evidence="1">
    <location>
        <begin position="419"/>
        <end position="435"/>
    </location>
</feature>
<proteinExistence type="predicted"/>
<feature type="region of interest" description="Disordered" evidence="1">
    <location>
        <begin position="628"/>
        <end position="715"/>
    </location>
</feature>
<evidence type="ECO:0000313" key="2">
    <source>
        <dbReference type="EMBL" id="KAJ6244483.1"/>
    </source>
</evidence>
<evidence type="ECO:0000313" key="3">
    <source>
        <dbReference type="Proteomes" id="UP001150062"/>
    </source>
</evidence>
<feature type="compositionally biased region" description="Low complexity" evidence="1">
    <location>
        <begin position="1"/>
        <end position="11"/>
    </location>
</feature>
<name>A0ABQ8YIW0_9EUKA</name>
<feature type="region of interest" description="Disordered" evidence="1">
    <location>
        <begin position="1"/>
        <end position="117"/>
    </location>
</feature>
<feature type="compositionally biased region" description="Basic residues" evidence="1">
    <location>
        <begin position="399"/>
        <end position="408"/>
    </location>
</feature>
<feature type="compositionally biased region" description="Low complexity" evidence="1">
    <location>
        <begin position="641"/>
        <end position="654"/>
    </location>
</feature>
<dbReference type="EMBL" id="JAOAOG010000163">
    <property type="protein sequence ID" value="KAJ6244483.1"/>
    <property type="molecule type" value="Genomic_DNA"/>
</dbReference>
<reference evidence="2" key="1">
    <citation type="submission" date="2022-08" db="EMBL/GenBank/DDBJ databases">
        <title>Novel sulfate-reducing endosymbionts in the free-living metamonad Anaeramoeba.</title>
        <authorList>
            <person name="Jerlstrom-Hultqvist J."/>
            <person name="Cepicka I."/>
            <person name="Gallot-Lavallee L."/>
            <person name="Salas-Leiva D."/>
            <person name="Curtis B.A."/>
            <person name="Zahonova K."/>
            <person name="Pipaliya S."/>
            <person name="Dacks J."/>
            <person name="Roger A.J."/>
        </authorList>
    </citation>
    <scope>NUCLEOTIDE SEQUENCE</scope>
    <source>
        <strain evidence="2">Schooner1</strain>
    </source>
</reference>
<evidence type="ECO:0000256" key="1">
    <source>
        <dbReference type="SAM" id="MobiDB-lite"/>
    </source>
</evidence>
<feature type="region of interest" description="Disordered" evidence="1">
    <location>
        <begin position="399"/>
        <end position="464"/>
    </location>
</feature>
<feature type="compositionally biased region" description="Basic and acidic residues" evidence="1">
    <location>
        <begin position="102"/>
        <end position="117"/>
    </location>
</feature>
<feature type="compositionally biased region" description="Basic residues" evidence="1">
    <location>
        <begin position="661"/>
        <end position="670"/>
    </location>
</feature>
<sequence length="752" mass="87721">MTNNVSLSSTESDFDESSHTSSSLSDEPTYSINSDPDLIASEIPNIGDESDELNFLENVPSSSESENSSDVTSLNLEPNSGGEEKGSSPTETDSDDGIDSGLEGKESSFSSEKESSSSVTEKHVSLVGHYKHGFYQVTDKEDSNRIFNAERLWNLLKRMKENKFFKKKKELNELHLTIFMNTLSGWNKINLFRFDRSLIQQMEHLKLQYELAYELACSWAALGTFQFEIMIDTELSGNRQPAVLIINKSKIYIQKPRNNESPNQILRNDYFEDLVDESQKRETYFSAEWGHLLFWISRTKVTEIVIESAESSSIVGLTTLNEEIKLAIAFTFHLYNSSKGKDHRIGRNGKIESINLQTIHYFVMPNWSEKQLRPIASKIGSYSHAKRLLQSYLARSKSYHQKKQKNLKRGFLNEDQTGKKTKGRKNVNKNKKLKKRDNEKGMKSQNSIITINDLQESNKKNSKAKTSTPLKAIILGSSETRINPKQKHLVEILKNKNDEFFKKRQYQRIEWHYFDDFGAKLYYQQKKTIFQVYVIVNKIYPIQPGFLFLKKSFLIIQAKNFKIKIPFTNDFLVKSLQENEKLFQIQSPKKKHKYNKNTFLIAKSTNDSKLIIRTIQYFYKQWWNSKNKSSKTRKQNKQTKQKNQNKQTKQTKQNKPNETKRNKRNKRKQTNRVMLIKLDQERRNTQIRISDSKKHPNQKKIQENKPYVPQTPDQDHETLRYQSGLWVSVRKSGSHKKMHELALTTPELFEMQ</sequence>
<gene>
    <name evidence="2" type="ORF">M0813_21068</name>
</gene>
<feature type="compositionally biased region" description="Basic residues" evidence="1">
    <location>
        <begin position="628"/>
        <end position="640"/>
    </location>
</feature>
<dbReference type="Proteomes" id="UP001150062">
    <property type="component" value="Unassembled WGS sequence"/>
</dbReference>
<organism evidence="2 3">
    <name type="scientific">Anaeramoeba flamelloides</name>
    <dbReference type="NCBI Taxonomy" id="1746091"/>
    <lineage>
        <taxon>Eukaryota</taxon>
        <taxon>Metamonada</taxon>
        <taxon>Anaeramoebidae</taxon>
        <taxon>Anaeramoeba</taxon>
    </lineage>
</organism>
<accession>A0ABQ8YIW0</accession>
<feature type="compositionally biased region" description="Polar residues" evidence="1">
    <location>
        <begin position="443"/>
        <end position="455"/>
    </location>
</feature>
<feature type="compositionally biased region" description="Basic and acidic residues" evidence="1">
    <location>
        <begin position="678"/>
        <end position="694"/>
    </location>
</feature>
<keyword evidence="3" id="KW-1185">Reference proteome</keyword>